<name>A0A4U8UM77_STECR</name>
<sequence length="288" mass="32894">MSSHTSGENLLDSIETKLAALRDPEAQCPSSRATFLRRLVISQPMFSHYFKLVALFTIAVCHMVYMMPYLRSYEGVHNYVQEISYKYDRTLITPNGDDTRVLHYQLDVMNSYKQNIWMTIGSMCVALSTSSFFLFITPTTHVRKLHLVIMQTVDLIAFITIPILLSVRMAIVQAVERGLQLALLGANKVASSSNFEDHLQCSIRPRENIEDCAKVVMESVFPVVLLKYLLILCVMTVAYILLAYLIVYCIRHWFPHDKHVCCMQNKAYVPVFTASQNPPIRGILRNTC</sequence>
<evidence type="ECO:0000313" key="2">
    <source>
        <dbReference type="EMBL" id="TMS34022.1"/>
    </source>
</evidence>
<comment type="caution">
    <text evidence="2">The sequence shown here is derived from an EMBL/GenBank/DDBJ whole genome shotgun (WGS) entry which is preliminary data.</text>
</comment>
<feature type="transmembrane region" description="Helical" evidence="1">
    <location>
        <begin position="46"/>
        <end position="65"/>
    </location>
</feature>
<feature type="transmembrane region" description="Helical" evidence="1">
    <location>
        <begin position="148"/>
        <end position="171"/>
    </location>
</feature>
<dbReference type="Proteomes" id="UP000298663">
    <property type="component" value="Unassembled WGS sequence"/>
</dbReference>
<proteinExistence type="predicted"/>
<organism evidence="2 3">
    <name type="scientific">Steinernema carpocapsae</name>
    <name type="common">Entomopathogenic nematode</name>
    <dbReference type="NCBI Taxonomy" id="34508"/>
    <lineage>
        <taxon>Eukaryota</taxon>
        <taxon>Metazoa</taxon>
        <taxon>Ecdysozoa</taxon>
        <taxon>Nematoda</taxon>
        <taxon>Chromadorea</taxon>
        <taxon>Rhabditida</taxon>
        <taxon>Tylenchina</taxon>
        <taxon>Panagrolaimomorpha</taxon>
        <taxon>Strongyloidoidea</taxon>
        <taxon>Steinernematidae</taxon>
        <taxon>Steinernema</taxon>
    </lineage>
</organism>
<evidence type="ECO:0000256" key="1">
    <source>
        <dbReference type="SAM" id="Phobius"/>
    </source>
</evidence>
<keyword evidence="1" id="KW-1133">Transmembrane helix</keyword>
<feature type="transmembrane region" description="Helical" evidence="1">
    <location>
        <begin position="228"/>
        <end position="250"/>
    </location>
</feature>
<keyword evidence="1" id="KW-0472">Membrane</keyword>
<reference evidence="2 3" key="1">
    <citation type="journal article" date="2015" name="Genome Biol.">
        <title>Comparative genomics of Steinernema reveals deeply conserved gene regulatory networks.</title>
        <authorList>
            <person name="Dillman A.R."/>
            <person name="Macchietto M."/>
            <person name="Porter C.F."/>
            <person name="Rogers A."/>
            <person name="Williams B."/>
            <person name="Antoshechkin I."/>
            <person name="Lee M.M."/>
            <person name="Goodwin Z."/>
            <person name="Lu X."/>
            <person name="Lewis E.E."/>
            <person name="Goodrich-Blair H."/>
            <person name="Stock S.P."/>
            <person name="Adams B.J."/>
            <person name="Sternberg P.W."/>
            <person name="Mortazavi A."/>
        </authorList>
    </citation>
    <scope>NUCLEOTIDE SEQUENCE [LARGE SCALE GENOMIC DNA]</scope>
    <source>
        <strain evidence="2 3">ALL</strain>
    </source>
</reference>
<keyword evidence="3" id="KW-1185">Reference proteome</keyword>
<evidence type="ECO:0000313" key="3">
    <source>
        <dbReference type="Proteomes" id="UP000298663"/>
    </source>
</evidence>
<accession>A0A4U8UM77</accession>
<dbReference type="OrthoDB" id="5802415at2759"/>
<protein>
    <submittedName>
        <fullName evidence="2">Uncharacterized protein</fullName>
    </submittedName>
</protein>
<reference evidence="2 3" key="2">
    <citation type="journal article" date="2019" name="G3 (Bethesda)">
        <title>Hybrid Assembly of the Genome of the Entomopathogenic Nematode Steinernema carpocapsae Identifies the X-Chromosome.</title>
        <authorList>
            <person name="Serra L."/>
            <person name="Macchietto M."/>
            <person name="Macias-Munoz A."/>
            <person name="McGill C.J."/>
            <person name="Rodriguez I.M."/>
            <person name="Rodriguez B."/>
            <person name="Murad R."/>
            <person name="Mortazavi A."/>
        </authorList>
    </citation>
    <scope>NUCLEOTIDE SEQUENCE [LARGE SCALE GENOMIC DNA]</scope>
    <source>
        <strain evidence="2 3">ALL</strain>
    </source>
</reference>
<keyword evidence="1" id="KW-0812">Transmembrane</keyword>
<feature type="transmembrane region" description="Helical" evidence="1">
    <location>
        <begin position="116"/>
        <end position="136"/>
    </location>
</feature>
<gene>
    <name evidence="2" type="ORF">L596_001687</name>
</gene>
<dbReference type="AlphaFoldDB" id="A0A4U8UM77"/>
<dbReference type="EMBL" id="AZBU02000001">
    <property type="protein sequence ID" value="TMS34022.1"/>
    <property type="molecule type" value="Genomic_DNA"/>
</dbReference>